<dbReference type="Gene3D" id="3.90.1300.10">
    <property type="entry name" value="Amidase signature (AS) domain"/>
    <property type="match status" value="1"/>
</dbReference>
<dbReference type="PROSITE" id="PS00571">
    <property type="entry name" value="AMIDASES"/>
    <property type="match status" value="1"/>
</dbReference>
<gene>
    <name evidence="1" type="ORF">C0V82_25090</name>
</gene>
<geneLocation type="plasmid" evidence="1 2">
    <name>unnamed1</name>
</geneLocation>
<protein>
    <submittedName>
        <fullName evidence="1">Amidase</fullName>
    </submittedName>
</protein>
<name>A0A2K9NMM1_9PROT</name>
<keyword evidence="1" id="KW-0614">Plasmid</keyword>
<dbReference type="InterPro" id="IPR020556">
    <property type="entry name" value="Amidase_CS"/>
</dbReference>
<dbReference type="Proteomes" id="UP000234752">
    <property type="component" value="Plasmid unnamed1"/>
</dbReference>
<dbReference type="EMBL" id="CP025613">
    <property type="protein sequence ID" value="AUN33615.1"/>
    <property type="molecule type" value="Genomic_DNA"/>
</dbReference>
<dbReference type="PANTHER" id="PTHR11895:SF176">
    <property type="entry name" value="AMIDASE AMID-RELATED"/>
    <property type="match status" value="1"/>
</dbReference>
<dbReference type="SUPFAM" id="SSF75304">
    <property type="entry name" value="Amidase signature (AS) enzymes"/>
    <property type="match status" value="1"/>
</dbReference>
<dbReference type="Pfam" id="PF01425">
    <property type="entry name" value="Amidase"/>
    <property type="match status" value="1"/>
</dbReference>
<organism evidence="1 2">
    <name type="scientific">Niveispirillum cyanobacteriorum</name>
    <dbReference type="NCBI Taxonomy" id="1612173"/>
    <lineage>
        <taxon>Bacteria</taxon>
        <taxon>Pseudomonadati</taxon>
        <taxon>Pseudomonadota</taxon>
        <taxon>Alphaproteobacteria</taxon>
        <taxon>Rhodospirillales</taxon>
        <taxon>Azospirillaceae</taxon>
        <taxon>Niveispirillum</taxon>
    </lineage>
</organism>
<accession>A0A2K9NMM1</accession>
<dbReference type="GO" id="GO:0003824">
    <property type="term" value="F:catalytic activity"/>
    <property type="evidence" value="ECO:0007669"/>
    <property type="project" value="InterPro"/>
</dbReference>
<dbReference type="PANTHER" id="PTHR11895">
    <property type="entry name" value="TRANSAMIDASE"/>
    <property type="match status" value="1"/>
</dbReference>
<sequence length="459" mass="48150">MTDFSSIAETALARIARFDPHLKAFALVEPEWVREEAWRQDKVRTKGPLAGLTLAVKDLLDLRGLPTGGGCRTAVVADAPAHADTAASLMGAGMLALGKTHTVELAFGTWGINRATATPRNPWDTKTVRVAGGSSSGSAVAVAAGLADAALGTDTGGSIRIPSALNNLVGLKPTSGRVPMGGCLPLCPELDTIGPMARTVERVARMLAVMRDPQAGPARPSRKLAQQAVFDADAALAGSPRGLVLAVLPDRFLDGVDQVVGTAYLTALAQLEALGAKLVEAAPVIDPPACVEPSGLLMAGRAWRLWQSRIDHFESEMDPGVRGRLRGGGDVSEAELSRLIRVQAQEQARFHAWAQDYDAILTPTVPIPAPALADADEGRLPFSRFVRMANWLNLPALAVPCGADAVGLPLSLQILSTPWREAVLVTLGHAYQCATDWADRRPDLEALVKAGSVGAAAPA</sequence>
<dbReference type="AlphaFoldDB" id="A0A2K9NMM1"/>
<reference evidence="1 2" key="1">
    <citation type="submission" date="2017-12" db="EMBL/GenBank/DDBJ databases">
        <title>Genomes of bacteria within cyanobacterial aggregates.</title>
        <authorList>
            <person name="Cai H."/>
        </authorList>
    </citation>
    <scope>NUCLEOTIDE SEQUENCE [LARGE SCALE GENOMIC DNA]</scope>
    <source>
        <strain evidence="1 2">TH16</strain>
        <plasmid evidence="1 2">unnamed1</plasmid>
    </source>
</reference>
<dbReference type="KEGG" id="ncb:C0V82_25090"/>
<keyword evidence="2" id="KW-1185">Reference proteome</keyword>
<evidence type="ECO:0000313" key="2">
    <source>
        <dbReference type="Proteomes" id="UP000234752"/>
    </source>
</evidence>
<proteinExistence type="predicted"/>
<dbReference type="RefSeq" id="WP_102115123.1">
    <property type="nucleotide sequence ID" value="NZ_BMGN01000001.1"/>
</dbReference>
<dbReference type="OrthoDB" id="9777859at2"/>
<evidence type="ECO:0000313" key="1">
    <source>
        <dbReference type="EMBL" id="AUN33615.1"/>
    </source>
</evidence>
<dbReference type="InterPro" id="IPR036928">
    <property type="entry name" value="AS_sf"/>
</dbReference>
<dbReference type="InterPro" id="IPR000120">
    <property type="entry name" value="Amidase"/>
</dbReference>
<dbReference type="InterPro" id="IPR023631">
    <property type="entry name" value="Amidase_dom"/>
</dbReference>